<name>A0AAD3XGN7_NEPGR</name>
<organism evidence="3 4">
    <name type="scientific">Nepenthes gracilis</name>
    <name type="common">Slender pitcher plant</name>
    <dbReference type="NCBI Taxonomy" id="150966"/>
    <lineage>
        <taxon>Eukaryota</taxon>
        <taxon>Viridiplantae</taxon>
        <taxon>Streptophyta</taxon>
        <taxon>Embryophyta</taxon>
        <taxon>Tracheophyta</taxon>
        <taxon>Spermatophyta</taxon>
        <taxon>Magnoliopsida</taxon>
        <taxon>eudicotyledons</taxon>
        <taxon>Gunneridae</taxon>
        <taxon>Pentapetalae</taxon>
        <taxon>Caryophyllales</taxon>
        <taxon>Nepenthaceae</taxon>
        <taxon>Nepenthes</taxon>
    </lineage>
</organism>
<evidence type="ECO:0000313" key="3">
    <source>
        <dbReference type="EMBL" id="GMH03823.1"/>
    </source>
</evidence>
<dbReference type="InterPro" id="IPR008406">
    <property type="entry name" value="DRM/ARP"/>
</dbReference>
<feature type="region of interest" description="Disordered" evidence="2">
    <location>
        <begin position="41"/>
        <end position="62"/>
    </location>
</feature>
<proteinExistence type="inferred from homology"/>
<accession>A0AAD3XGN7</accession>
<keyword evidence="4" id="KW-1185">Reference proteome</keyword>
<comment type="similarity">
    <text evidence="1">Belongs to the DRM1/ARP family.</text>
</comment>
<comment type="caution">
    <text evidence="3">The sequence shown here is derived from an EMBL/GenBank/DDBJ whole genome shotgun (WGS) entry which is preliminary data.</text>
</comment>
<dbReference type="EMBL" id="BSYO01000004">
    <property type="protein sequence ID" value="GMH03823.1"/>
    <property type="molecule type" value="Genomic_DNA"/>
</dbReference>
<evidence type="ECO:0000313" key="4">
    <source>
        <dbReference type="Proteomes" id="UP001279734"/>
    </source>
</evidence>
<feature type="compositionally biased region" description="Low complexity" evidence="2">
    <location>
        <begin position="80"/>
        <end position="100"/>
    </location>
</feature>
<dbReference type="Pfam" id="PF05564">
    <property type="entry name" value="Auxin_repressed"/>
    <property type="match status" value="1"/>
</dbReference>
<dbReference type="PANTHER" id="PTHR33565">
    <property type="entry name" value="DORMANCY-ASSOCIATED PROTEIN 1"/>
    <property type="match status" value="1"/>
</dbReference>
<dbReference type="Proteomes" id="UP001279734">
    <property type="component" value="Unassembled WGS sequence"/>
</dbReference>
<sequence>MGFLNKIWDETLAGPTPDSGLGKLRKFDSFSYIRSSSTDIRSIAPTSKHHGRRHGDDHGFPVSRSITLLRSKSLSIDCRSSTPSSPANSSGPSSPFSPGTPREDFKRLNRKKTMVEALEDGDPRSPTVYDWVMICALDT</sequence>
<dbReference type="PANTHER" id="PTHR33565:SF20">
    <property type="entry name" value="DORMANCY-ASSOCIATED PROTEIN HOMOLOG 4"/>
    <property type="match status" value="1"/>
</dbReference>
<gene>
    <name evidence="3" type="ORF">Nepgr_005662</name>
</gene>
<dbReference type="AlphaFoldDB" id="A0AAD3XGN7"/>
<evidence type="ECO:0000256" key="2">
    <source>
        <dbReference type="SAM" id="MobiDB-lite"/>
    </source>
</evidence>
<reference evidence="3" key="1">
    <citation type="submission" date="2023-05" db="EMBL/GenBank/DDBJ databases">
        <title>Nepenthes gracilis genome sequencing.</title>
        <authorList>
            <person name="Fukushima K."/>
        </authorList>
    </citation>
    <scope>NUCLEOTIDE SEQUENCE</scope>
    <source>
        <strain evidence="3">SING2019-196</strain>
    </source>
</reference>
<feature type="region of interest" description="Disordered" evidence="2">
    <location>
        <begin position="76"/>
        <end position="110"/>
    </location>
</feature>
<evidence type="ECO:0000256" key="1">
    <source>
        <dbReference type="ARBA" id="ARBA00010502"/>
    </source>
</evidence>
<protein>
    <submittedName>
        <fullName evidence="3">Uncharacterized protein</fullName>
    </submittedName>
</protein>